<evidence type="ECO:0000313" key="1">
    <source>
        <dbReference type="EMBL" id="JAE21850.1"/>
    </source>
</evidence>
<protein>
    <submittedName>
        <fullName evidence="1">Uncharacterized protein</fullName>
    </submittedName>
</protein>
<dbReference type="EMBL" id="GBRH01176046">
    <property type="protein sequence ID" value="JAE21850.1"/>
    <property type="molecule type" value="Transcribed_RNA"/>
</dbReference>
<name>A0A0A9G9T8_ARUDO</name>
<proteinExistence type="predicted"/>
<reference evidence="1" key="1">
    <citation type="submission" date="2014-09" db="EMBL/GenBank/DDBJ databases">
        <authorList>
            <person name="Magalhaes I.L.F."/>
            <person name="Oliveira U."/>
            <person name="Santos F.R."/>
            <person name="Vidigal T.H.D.A."/>
            <person name="Brescovit A.D."/>
            <person name="Santos A.J."/>
        </authorList>
    </citation>
    <scope>NUCLEOTIDE SEQUENCE</scope>
    <source>
        <tissue evidence="1">Shoot tissue taken approximately 20 cm above the soil surface</tissue>
    </source>
</reference>
<dbReference type="AlphaFoldDB" id="A0A0A9G9T8"/>
<accession>A0A0A9G9T8</accession>
<organism evidence="1">
    <name type="scientific">Arundo donax</name>
    <name type="common">Giant reed</name>
    <name type="synonym">Donax arundinaceus</name>
    <dbReference type="NCBI Taxonomy" id="35708"/>
    <lineage>
        <taxon>Eukaryota</taxon>
        <taxon>Viridiplantae</taxon>
        <taxon>Streptophyta</taxon>
        <taxon>Embryophyta</taxon>
        <taxon>Tracheophyta</taxon>
        <taxon>Spermatophyta</taxon>
        <taxon>Magnoliopsida</taxon>
        <taxon>Liliopsida</taxon>
        <taxon>Poales</taxon>
        <taxon>Poaceae</taxon>
        <taxon>PACMAD clade</taxon>
        <taxon>Arundinoideae</taxon>
        <taxon>Arundineae</taxon>
        <taxon>Arundo</taxon>
    </lineage>
</organism>
<sequence>MDSARSKIAAEWVRGYCSRVCISVNTSGEKTKECSSTRAQLRSGKTVKWNEVGANLQVSP</sequence>
<reference evidence="1" key="2">
    <citation type="journal article" date="2015" name="Data Brief">
        <title>Shoot transcriptome of the giant reed, Arundo donax.</title>
        <authorList>
            <person name="Barrero R.A."/>
            <person name="Guerrero F.D."/>
            <person name="Moolhuijzen P."/>
            <person name="Goolsby J.A."/>
            <person name="Tidwell J."/>
            <person name="Bellgard S.E."/>
            <person name="Bellgard M.I."/>
        </authorList>
    </citation>
    <scope>NUCLEOTIDE SEQUENCE</scope>
    <source>
        <tissue evidence="1">Shoot tissue taken approximately 20 cm above the soil surface</tissue>
    </source>
</reference>